<dbReference type="PROSITE" id="PS51257">
    <property type="entry name" value="PROKAR_LIPOPROTEIN"/>
    <property type="match status" value="1"/>
</dbReference>
<name>A0A2S6HYT4_9FIRM</name>
<evidence type="ECO:0000313" key="3">
    <source>
        <dbReference type="Proteomes" id="UP000237749"/>
    </source>
</evidence>
<proteinExistence type="predicted"/>
<evidence type="ECO:0000313" key="2">
    <source>
        <dbReference type="EMBL" id="PPK83325.1"/>
    </source>
</evidence>
<feature type="signal peptide" evidence="1">
    <location>
        <begin position="1"/>
        <end position="19"/>
    </location>
</feature>
<dbReference type="Proteomes" id="UP000237749">
    <property type="component" value="Unassembled WGS sequence"/>
</dbReference>
<dbReference type="EMBL" id="PTJA01000001">
    <property type="protein sequence ID" value="PPK83325.1"/>
    <property type="molecule type" value="Genomic_DNA"/>
</dbReference>
<comment type="caution">
    <text evidence="2">The sequence shown here is derived from an EMBL/GenBank/DDBJ whole genome shotgun (WGS) entry which is preliminary data.</text>
</comment>
<dbReference type="OrthoDB" id="9816120at2"/>
<accession>A0A2S6HYT4</accession>
<reference evidence="2 3" key="1">
    <citation type="submission" date="2018-02" db="EMBL/GenBank/DDBJ databases">
        <title>Genomic Encyclopedia of Archaeal and Bacterial Type Strains, Phase II (KMG-II): from individual species to whole genera.</title>
        <authorList>
            <person name="Goeker M."/>
        </authorList>
    </citation>
    <scope>NUCLEOTIDE SEQUENCE [LARGE SCALE GENOMIC DNA]</scope>
    <source>
        <strain evidence="2 3">DSM 3808</strain>
    </source>
</reference>
<sequence>MKRKVMLIAAAILTLSITAGCQKQKAENIPKESESISGIDIKYETETASSGDDDSSGLDVRLDENRIILEQSFHAELGDWGDVRFVSYGPAAGSDFEDVSFYLMKNGKVVFAFPFYGENNKTDQYAGLFDSVESVAFHDVNGDNIKDVIVIINYITGAGPQGMEPRPKARIFLADKKGFILAKDMTDDVNDHIEEKDMSMGHIYDYLKNK</sequence>
<keyword evidence="1" id="KW-0732">Signal</keyword>
<gene>
    <name evidence="2" type="ORF">BXY41_101388</name>
</gene>
<keyword evidence="3" id="KW-1185">Reference proteome</keyword>
<organism evidence="2 3">
    <name type="scientific">Lacrimispora xylanisolvens</name>
    <dbReference type="NCBI Taxonomy" id="384636"/>
    <lineage>
        <taxon>Bacteria</taxon>
        <taxon>Bacillati</taxon>
        <taxon>Bacillota</taxon>
        <taxon>Clostridia</taxon>
        <taxon>Lachnospirales</taxon>
        <taxon>Lachnospiraceae</taxon>
        <taxon>Lacrimispora</taxon>
    </lineage>
</organism>
<protein>
    <recommendedName>
        <fullName evidence="4">VCBS repeat protein</fullName>
    </recommendedName>
</protein>
<evidence type="ECO:0008006" key="4">
    <source>
        <dbReference type="Google" id="ProtNLM"/>
    </source>
</evidence>
<dbReference type="RefSeq" id="WP_104434006.1">
    <property type="nucleotide sequence ID" value="NZ_PTJA01000001.1"/>
</dbReference>
<dbReference type="AlphaFoldDB" id="A0A2S6HYT4"/>
<feature type="chain" id="PRO_5038642188" description="VCBS repeat protein" evidence="1">
    <location>
        <begin position="20"/>
        <end position="210"/>
    </location>
</feature>
<evidence type="ECO:0000256" key="1">
    <source>
        <dbReference type="SAM" id="SignalP"/>
    </source>
</evidence>